<reference evidence="3 4" key="1">
    <citation type="journal article" date="2021" name="Int. J. Syst. Evol. Microbiol.">
        <title>Amazonocrinis nigriterrae gen. nov., sp. nov., Atlanticothrix silvestris gen. nov., sp. nov. and Dendronalium phyllosphericum gen. nov., sp. nov., nostocacean cyanobacteria from Brazilian environments.</title>
        <authorList>
            <person name="Alvarenga D.O."/>
            <person name="Andreote A.P.D."/>
            <person name="Branco L.H.Z."/>
            <person name="Delbaje E."/>
            <person name="Cruz R.B."/>
            <person name="Varani A.M."/>
            <person name="Fiore M.F."/>
        </authorList>
    </citation>
    <scope>NUCLEOTIDE SEQUENCE [LARGE SCALE GENOMIC DNA]</scope>
    <source>
        <strain evidence="3 4">CENA369</strain>
    </source>
</reference>
<dbReference type="Pfam" id="PF09299">
    <property type="entry name" value="Mu-transpos_C"/>
    <property type="match status" value="1"/>
</dbReference>
<dbReference type="RefSeq" id="WP_214436945.1">
    <property type="nucleotide sequence ID" value="NZ_CAWPUQ010000257.1"/>
</dbReference>
<feature type="compositionally biased region" description="Basic and acidic residues" evidence="1">
    <location>
        <begin position="234"/>
        <end position="247"/>
    </location>
</feature>
<evidence type="ECO:0000256" key="1">
    <source>
        <dbReference type="SAM" id="MobiDB-lite"/>
    </source>
</evidence>
<protein>
    <submittedName>
        <fullName evidence="3">Mu transposase C-terminal domain-containing protein</fullName>
    </submittedName>
</protein>
<accession>A0A8J7IG71</accession>
<dbReference type="AlphaFoldDB" id="A0A8J7IG71"/>
<feature type="compositionally biased region" description="Polar residues" evidence="1">
    <location>
        <begin position="206"/>
        <end position="228"/>
    </location>
</feature>
<feature type="domain" description="Transposase-like Mu C-terminal" evidence="2">
    <location>
        <begin position="35"/>
        <end position="105"/>
    </location>
</feature>
<feature type="region of interest" description="Disordered" evidence="1">
    <location>
        <begin position="164"/>
        <end position="247"/>
    </location>
</feature>
<sequence>MIADDVLPIPRELWQWGIANRSGRLRTIPEDIVKLNLMPTENATITERGIKFKGMYYTCEKAKNEFWFEKARSNSLSRLEKKLEISYDIRKPDYIYLRSPDGRNFEKCFLLESESKYFNKNLHEIEYLLAFEELQRQKNKGLKQQQKVDLMAEIESVVNKAKKMTEETKDDKLSNRKRTAGIRDNRSAEKSKRRKIEGFELEKNNNENTSNTVDTESQKIEQPQSLQPNYLDILRQKREERKREQDK</sequence>
<evidence type="ECO:0000313" key="4">
    <source>
        <dbReference type="Proteomes" id="UP000662314"/>
    </source>
</evidence>
<gene>
    <name evidence="3" type="ORF">I8752_36065</name>
</gene>
<comment type="caution">
    <text evidence="3">The sequence shown here is derived from an EMBL/GenBank/DDBJ whole genome shotgun (WGS) entry which is preliminary data.</text>
</comment>
<dbReference type="EMBL" id="JAECZA010000317">
    <property type="protein sequence ID" value="MBH8578268.1"/>
    <property type="molecule type" value="Genomic_DNA"/>
</dbReference>
<feature type="compositionally biased region" description="Basic and acidic residues" evidence="1">
    <location>
        <begin position="181"/>
        <end position="205"/>
    </location>
</feature>
<name>A0A8J7IG71_9NOST</name>
<proteinExistence type="predicted"/>
<dbReference type="Proteomes" id="UP000662314">
    <property type="component" value="Unassembled WGS sequence"/>
</dbReference>
<feature type="compositionally biased region" description="Basic and acidic residues" evidence="1">
    <location>
        <begin position="164"/>
        <end position="174"/>
    </location>
</feature>
<keyword evidence="4" id="KW-1185">Reference proteome</keyword>
<dbReference type="InterPro" id="IPR015378">
    <property type="entry name" value="Transposase-like_Mu_C"/>
</dbReference>
<organism evidence="3 4">
    <name type="scientific">Dendronalium phyllosphericum CENA369</name>
    <dbReference type="NCBI Taxonomy" id="1725256"/>
    <lineage>
        <taxon>Bacteria</taxon>
        <taxon>Bacillati</taxon>
        <taxon>Cyanobacteriota</taxon>
        <taxon>Cyanophyceae</taxon>
        <taxon>Nostocales</taxon>
        <taxon>Nostocaceae</taxon>
        <taxon>Dendronalium</taxon>
        <taxon>Dendronalium phyllosphericum</taxon>
    </lineage>
</organism>
<evidence type="ECO:0000313" key="3">
    <source>
        <dbReference type="EMBL" id="MBH8578268.1"/>
    </source>
</evidence>
<evidence type="ECO:0000259" key="2">
    <source>
        <dbReference type="Pfam" id="PF09299"/>
    </source>
</evidence>